<dbReference type="EMBL" id="JAHLFT010000024">
    <property type="protein sequence ID" value="MBU3827894.1"/>
    <property type="molecule type" value="Genomic_DNA"/>
</dbReference>
<evidence type="ECO:0000256" key="7">
    <source>
        <dbReference type="ARBA" id="ARBA00022777"/>
    </source>
</evidence>
<dbReference type="GO" id="GO:0005737">
    <property type="term" value="C:cytoplasm"/>
    <property type="evidence" value="ECO:0007669"/>
    <property type="project" value="UniProtKB-SubCell"/>
</dbReference>
<evidence type="ECO:0000256" key="3">
    <source>
        <dbReference type="ARBA" id="ARBA00022448"/>
    </source>
</evidence>
<evidence type="ECO:0000256" key="4">
    <source>
        <dbReference type="ARBA" id="ARBA00022597"/>
    </source>
</evidence>
<dbReference type="Pfam" id="PF00358">
    <property type="entry name" value="PTS_EIIA_1"/>
    <property type="match status" value="1"/>
</dbReference>
<evidence type="ECO:0000256" key="1">
    <source>
        <dbReference type="ARBA" id="ARBA00004496"/>
    </source>
</evidence>
<dbReference type="Gene3D" id="2.70.70.10">
    <property type="entry name" value="Glucose Permease (Domain IIA)"/>
    <property type="match status" value="1"/>
</dbReference>
<feature type="domain" description="PTS EIIA type-1" evidence="8">
    <location>
        <begin position="32"/>
        <end position="136"/>
    </location>
</feature>
<dbReference type="PANTHER" id="PTHR45008">
    <property type="entry name" value="PTS SYSTEM GLUCOSE-SPECIFIC EIIA COMPONENT"/>
    <property type="match status" value="1"/>
</dbReference>
<dbReference type="FunFam" id="2.70.70.10:FF:000001">
    <property type="entry name" value="PTS system glucose-specific IIA component"/>
    <property type="match status" value="1"/>
</dbReference>
<dbReference type="GO" id="GO:0016301">
    <property type="term" value="F:kinase activity"/>
    <property type="evidence" value="ECO:0007669"/>
    <property type="project" value="UniProtKB-KW"/>
</dbReference>
<evidence type="ECO:0000256" key="5">
    <source>
        <dbReference type="ARBA" id="ARBA00022679"/>
    </source>
</evidence>
<organism evidence="9 10">
    <name type="scientific">Candidatus Lactobacillus pullistercoris</name>
    <dbReference type="NCBI Taxonomy" id="2838636"/>
    <lineage>
        <taxon>Bacteria</taxon>
        <taxon>Bacillati</taxon>
        <taxon>Bacillota</taxon>
        <taxon>Bacilli</taxon>
        <taxon>Lactobacillales</taxon>
        <taxon>Lactobacillaceae</taxon>
        <taxon>Lactobacillus</taxon>
    </lineage>
</organism>
<name>A0A9E2KR36_9LACO</name>
<accession>A0A9E2KR36</accession>
<keyword evidence="6" id="KW-0598">Phosphotransferase system</keyword>
<dbReference type="AlphaFoldDB" id="A0A9E2KR36"/>
<keyword evidence="5" id="KW-0808">Transferase</keyword>
<dbReference type="NCBIfam" id="TIGR00830">
    <property type="entry name" value="PTBA"/>
    <property type="match status" value="1"/>
</dbReference>
<keyword evidence="4 9" id="KW-0762">Sugar transport</keyword>
<dbReference type="InterPro" id="IPR011055">
    <property type="entry name" value="Dup_hybrid_motif"/>
</dbReference>
<dbReference type="Proteomes" id="UP000823844">
    <property type="component" value="Unassembled WGS sequence"/>
</dbReference>
<dbReference type="InterPro" id="IPR001127">
    <property type="entry name" value="PTS_EIIA_1_perm"/>
</dbReference>
<dbReference type="InterPro" id="IPR050890">
    <property type="entry name" value="PTS_EIIA_component"/>
</dbReference>
<evidence type="ECO:0000256" key="6">
    <source>
        <dbReference type="ARBA" id="ARBA00022683"/>
    </source>
</evidence>
<dbReference type="PROSITE" id="PS00371">
    <property type="entry name" value="PTS_EIIA_TYPE_1_HIS"/>
    <property type="match status" value="1"/>
</dbReference>
<evidence type="ECO:0000313" key="9">
    <source>
        <dbReference type="EMBL" id="MBU3827894.1"/>
    </source>
</evidence>
<gene>
    <name evidence="9" type="ORF">H9806_01865</name>
</gene>
<dbReference type="GO" id="GO:0005886">
    <property type="term" value="C:plasma membrane"/>
    <property type="evidence" value="ECO:0007669"/>
    <property type="project" value="UniProtKB-SubCell"/>
</dbReference>
<keyword evidence="3" id="KW-0813">Transport</keyword>
<protein>
    <submittedName>
        <fullName evidence="9">PTS glucose transporter subunit IIA</fullName>
    </submittedName>
</protein>
<dbReference type="PANTHER" id="PTHR45008:SF1">
    <property type="entry name" value="PTS SYSTEM GLUCOSE-SPECIFIC EIIA COMPONENT"/>
    <property type="match status" value="1"/>
</dbReference>
<comment type="caution">
    <text evidence="9">The sequence shown here is derived from an EMBL/GenBank/DDBJ whole genome shotgun (WGS) entry which is preliminary data.</text>
</comment>
<dbReference type="GO" id="GO:0009401">
    <property type="term" value="P:phosphoenolpyruvate-dependent sugar phosphotransferase system"/>
    <property type="evidence" value="ECO:0007669"/>
    <property type="project" value="UniProtKB-KW"/>
</dbReference>
<evidence type="ECO:0000313" key="10">
    <source>
        <dbReference type="Proteomes" id="UP000823844"/>
    </source>
</evidence>
<proteinExistence type="predicted"/>
<reference evidence="9" key="1">
    <citation type="journal article" date="2021" name="PeerJ">
        <title>Extensive microbial diversity within the chicken gut microbiome revealed by metagenomics and culture.</title>
        <authorList>
            <person name="Gilroy R."/>
            <person name="Ravi A."/>
            <person name="Getino M."/>
            <person name="Pursley I."/>
            <person name="Horton D.L."/>
            <person name="Alikhan N.F."/>
            <person name="Baker D."/>
            <person name="Gharbi K."/>
            <person name="Hall N."/>
            <person name="Watson M."/>
            <person name="Adriaenssens E.M."/>
            <person name="Foster-Nyarko E."/>
            <person name="Jarju S."/>
            <person name="Secka A."/>
            <person name="Antonio M."/>
            <person name="Oren A."/>
            <person name="Chaudhuri R.R."/>
            <person name="La Ragione R."/>
            <person name="Hildebrand F."/>
            <person name="Pallen M.J."/>
        </authorList>
    </citation>
    <scope>NUCLEOTIDE SEQUENCE</scope>
    <source>
        <strain evidence="9">F6-686</strain>
    </source>
</reference>
<keyword evidence="7" id="KW-0418">Kinase</keyword>
<evidence type="ECO:0000259" key="8">
    <source>
        <dbReference type="PROSITE" id="PS51093"/>
    </source>
</evidence>
<dbReference type="PROSITE" id="PS51093">
    <property type="entry name" value="PTS_EIIA_TYPE_1"/>
    <property type="match status" value="1"/>
</dbReference>
<dbReference type="SUPFAM" id="SSF51261">
    <property type="entry name" value="Duplicated hybrid motif"/>
    <property type="match status" value="1"/>
</dbReference>
<reference evidence="9" key="2">
    <citation type="submission" date="2021-04" db="EMBL/GenBank/DDBJ databases">
        <authorList>
            <person name="Gilroy R."/>
        </authorList>
    </citation>
    <scope>NUCLEOTIDE SEQUENCE</scope>
    <source>
        <strain evidence="9">F6-686</strain>
    </source>
</reference>
<comment type="subcellular location">
    <subcellularLocation>
        <location evidence="2">Cell membrane</location>
        <topology evidence="2">Multi-pass membrane protein</topology>
    </subcellularLocation>
    <subcellularLocation>
        <location evidence="1">Cytoplasm</location>
    </subcellularLocation>
</comment>
<sequence length="163" mass="17794">MFNLFRKNKPAEDIDLVAAVDGQLMPITDIKDDVFSTKILGDGFAIKPSADQVYAPISGEVSNLFSSKHAIGISTKEGLEVLVHLGLDTVELKGEPFTLKVQQGGRVKKGEPLLTMDTKQITAAGYDDSVIIVYANMNVLKHISPVERGKVKHGQKVQTIEFK</sequence>
<evidence type="ECO:0000256" key="2">
    <source>
        <dbReference type="ARBA" id="ARBA00004651"/>
    </source>
</evidence>